<feature type="domain" description="PAC" evidence="8">
    <location>
        <begin position="81"/>
        <end position="139"/>
    </location>
</feature>
<dbReference type="SMART" id="SM00387">
    <property type="entry name" value="HATPase_c"/>
    <property type="match status" value="1"/>
</dbReference>
<dbReference type="SUPFAM" id="SSF47384">
    <property type="entry name" value="Homodimeric domain of signal transducing histidine kinase"/>
    <property type="match status" value="1"/>
</dbReference>
<dbReference type="InterPro" id="IPR013655">
    <property type="entry name" value="PAS_fold_3"/>
</dbReference>
<dbReference type="SUPFAM" id="SSF55874">
    <property type="entry name" value="ATPase domain of HSP90 chaperone/DNA topoisomerase II/histidine kinase"/>
    <property type="match status" value="1"/>
</dbReference>
<evidence type="ECO:0000259" key="6">
    <source>
        <dbReference type="PROSITE" id="PS50109"/>
    </source>
</evidence>
<keyword evidence="10" id="KW-1185">Reference proteome</keyword>
<dbReference type="PROSITE" id="PS50113">
    <property type="entry name" value="PAC"/>
    <property type="match status" value="2"/>
</dbReference>
<dbReference type="SMART" id="SM00091">
    <property type="entry name" value="PAS"/>
    <property type="match status" value="2"/>
</dbReference>
<sequence>MNQTNQETQRQDALQQRFILEAAKDYAIFTTDLERRITSWNAGAEVMLGYPDVEILGQLADVLYVAEDRQQGVPQYEAQQAQTEGRAENERWHCRKDGSQLYGSGVITPLLDESGQLIGLVKIMRDLTGQKLAEGKLRESERRLRLAIEATELATWDWNLLTNEVYWNEQHFRLFGLQPCLNPLTPDDFLTHVHPDDRERLTNLLQQTIATRGVYDTEFCAVMEDGSQRWMSGYGRVVEEVDGQPARMSGVMLDITERRRAEEALHQADQRKDEFLALLAHELRNPMATLSNTLLILELTGGQDERMPLAGALSMMRREVAQLVRLVDDLLDVSRINQGKIVLRLEPLDLVELLEKATEATRPLIEVEHRDFTVKLPTQALFLQGDAVRLTQVVRNLLSNATKFTREGGHIWLSLEAKGEEAILQVVDDGIGIPADQLERIFEVFAQVDASRTRSQGGLGLGLTLVKEFIELHGGRVEARSGGADRGSVFSAHLPVLNSKAHESNH</sequence>
<feature type="domain" description="Histidine kinase" evidence="6">
    <location>
        <begin position="278"/>
        <end position="498"/>
    </location>
</feature>
<dbReference type="CDD" id="cd00082">
    <property type="entry name" value="HisKA"/>
    <property type="match status" value="1"/>
</dbReference>
<dbReference type="Pfam" id="PF00512">
    <property type="entry name" value="HisKA"/>
    <property type="match status" value="1"/>
</dbReference>
<dbReference type="AlphaFoldDB" id="A0A1I2EXE9"/>
<reference evidence="9 10" key="1">
    <citation type="submission" date="2016-10" db="EMBL/GenBank/DDBJ databases">
        <authorList>
            <person name="de Groot N.N."/>
        </authorList>
    </citation>
    <scope>NUCLEOTIDE SEQUENCE [LARGE SCALE GENOMIC DNA]</scope>
    <source>
        <strain evidence="9 10">DSM 26130</strain>
    </source>
</reference>
<dbReference type="RefSeq" id="WP_093833503.1">
    <property type="nucleotide sequence ID" value="NZ_FOLQ01000023.1"/>
</dbReference>
<dbReference type="EC" id="2.7.13.3" evidence="2"/>
<dbReference type="PANTHER" id="PTHR43547">
    <property type="entry name" value="TWO-COMPONENT HISTIDINE KINASE"/>
    <property type="match status" value="1"/>
</dbReference>
<dbReference type="Gene3D" id="1.10.287.130">
    <property type="match status" value="1"/>
</dbReference>
<dbReference type="SUPFAM" id="SSF55785">
    <property type="entry name" value="PYP-like sensor domain (PAS domain)"/>
    <property type="match status" value="2"/>
</dbReference>
<dbReference type="Pfam" id="PF08447">
    <property type="entry name" value="PAS_3"/>
    <property type="match status" value="1"/>
</dbReference>
<evidence type="ECO:0000256" key="2">
    <source>
        <dbReference type="ARBA" id="ARBA00012438"/>
    </source>
</evidence>
<dbReference type="InterPro" id="IPR004358">
    <property type="entry name" value="Sig_transdc_His_kin-like_C"/>
</dbReference>
<dbReference type="EMBL" id="FOLQ01000023">
    <property type="protein sequence ID" value="SFE97449.1"/>
    <property type="molecule type" value="Genomic_DNA"/>
</dbReference>
<dbReference type="InterPro" id="IPR005467">
    <property type="entry name" value="His_kinase_dom"/>
</dbReference>
<evidence type="ECO:0000313" key="10">
    <source>
        <dbReference type="Proteomes" id="UP000198598"/>
    </source>
</evidence>
<dbReference type="SMART" id="SM00388">
    <property type="entry name" value="HisKA"/>
    <property type="match status" value="1"/>
</dbReference>
<evidence type="ECO:0000256" key="5">
    <source>
        <dbReference type="ARBA" id="ARBA00022777"/>
    </source>
</evidence>
<evidence type="ECO:0000313" key="9">
    <source>
        <dbReference type="EMBL" id="SFE97449.1"/>
    </source>
</evidence>
<dbReference type="InterPro" id="IPR036097">
    <property type="entry name" value="HisK_dim/P_sf"/>
</dbReference>
<feature type="domain" description="PAC" evidence="8">
    <location>
        <begin position="215"/>
        <end position="267"/>
    </location>
</feature>
<dbReference type="PROSITE" id="PS50109">
    <property type="entry name" value="HIS_KIN"/>
    <property type="match status" value="1"/>
</dbReference>
<evidence type="ECO:0000256" key="4">
    <source>
        <dbReference type="ARBA" id="ARBA00022679"/>
    </source>
</evidence>
<dbReference type="CDD" id="cd00130">
    <property type="entry name" value="PAS"/>
    <property type="match status" value="2"/>
</dbReference>
<dbReference type="InterPro" id="IPR001610">
    <property type="entry name" value="PAC"/>
</dbReference>
<dbReference type="Proteomes" id="UP000198598">
    <property type="component" value="Unassembled WGS sequence"/>
</dbReference>
<protein>
    <recommendedName>
        <fullName evidence="2">histidine kinase</fullName>
        <ecNumber evidence="2">2.7.13.3</ecNumber>
    </recommendedName>
</protein>
<dbReference type="STRING" id="662367.SAMN05216167_12387"/>
<name>A0A1I2EXE9_9BACT</name>
<dbReference type="FunFam" id="3.30.565.10:FF:000006">
    <property type="entry name" value="Sensor histidine kinase WalK"/>
    <property type="match status" value="1"/>
</dbReference>
<keyword evidence="3" id="KW-0597">Phosphoprotein</keyword>
<dbReference type="InterPro" id="IPR035965">
    <property type="entry name" value="PAS-like_dom_sf"/>
</dbReference>
<feature type="domain" description="PAS" evidence="7">
    <location>
        <begin position="19"/>
        <end position="58"/>
    </location>
</feature>
<dbReference type="InterPro" id="IPR036890">
    <property type="entry name" value="HATPase_C_sf"/>
</dbReference>
<dbReference type="InterPro" id="IPR003594">
    <property type="entry name" value="HATPase_dom"/>
</dbReference>
<dbReference type="PROSITE" id="PS50112">
    <property type="entry name" value="PAS"/>
    <property type="match status" value="2"/>
</dbReference>
<evidence type="ECO:0000256" key="1">
    <source>
        <dbReference type="ARBA" id="ARBA00000085"/>
    </source>
</evidence>
<dbReference type="InterPro" id="IPR000014">
    <property type="entry name" value="PAS"/>
</dbReference>
<dbReference type="OrthoDB" id="9808408at2"/>
<dbReference type="PANTHER" id="PTHR43547:SF2">
    <property type="entry name" value="HYBRID SIGNAL TRANSDUCTION HISTIDINE KINASE C"/>
    <property type="match status" value="1"/>
</dbReference>
<keyword evidence="5" id="KW-0418">Kinase</keyword>
<keyword evidence="4" id="KW-0808">Transferase</keyword>
<accession>A0A1I2EXE9</accession>
<feature type="domain" description="PAS" evidence="7">
    <location>
        <begin position="140"/>
        <end position="212"/>
    </location>
</feature>
<dbReference type="Pfam" id="PF13426">
    <property type="entry name" value="PAS_9"/>
    <property type="match status" value="1"/>
</dbReference>
<dbReference type="SMART" id="SM00086">
    <property type="entry name" value="PAC"/>
    <property type="match status" value="2"/>
</dbReference>
<evidence type="ECO:0000259" key="7">
    <source>
        <dbReference type="PROSITE" id="PS50112"/>
    </source>
</evidence>
<evidence type="ECO:0000256" key="3">
    <source>
        <dbReference type="ARBA" id="ARBA00022553"/>
    </source>
</evidence>
<dbReference type="InterPro" id="IPR000700">
    <property type="entry name" value="PAS-assoc_C"/>
</dbReference>
<dbReference type="GO" id="GO:0000155">
    <property type="term" value="F:phosphorelay sensor kinase activity"/>
    <property type="evidence" value="ECO:0007669"/>
    <property type="project" value="InterPro"/>
</dbReference>
<comment type="catalytic activity">
    <reaction evidence="1">
        <text>ATP + protein L-histidine = ADP + protein N-phospho-L-histidine.</text>
        <dbReference type="EC" id="2.7.13.3"/>
    </reaction>
</comment>
<dbReference type="NCBIfam" id="TIGR00229">
    <property type="entry name" value="sensory_box"/>
    <property type="match status" value="2"/>
</dbReference>
<proteinExistence type="predicted"/>
<dbReference type="Pfam" id="PF02518">
    <property type="entry name" value="HATPase_c"/>
    <property type="match status" value="1"/>
</dbReference>
<gene>
    <name evidence="9" type="ORF">SAMN05216167_12387</name>
</gene>
<dbReference type="Gene3D" id="3.30.450.20">
    <property type="entry name" value="PAS domain"/>
    <property type="match status" value="2"/>
</dbReference>
<dbReference type="InterPro" id="IPR003661">
    <property type="entry name" value="HisK_dim/P_dom"/>
</dbReference>
<dbReference type="PRINTS" id="PR00344">
    <property type="entry name" value="BCTRLSENSOR"/>
</dbReference>
<evidence type="ECO:0000259" key="8">
    <source>
        <dbReference type="PROSITE" id="PS50113"/>
    </source>
</evidence>
<organism evidence="9 10">
    <name type="scientific">Spirosoma endophyticum</name>
    <dbReference type="NCBI Taxonomy" id="662367"/>
    <lineage>
        <taxon>Bacteria</taxon>
        <taxon>Pseudomonadati</taxon>
        <taxon>Bacteroidota</taxon>
        <taxon>Cytophagia</taxon>
        <taxon>Cytophagales</taxon>
        <taxon>Cytophagaceae</taxon>
        <taxon>Spirosoma</taxon>
    </lineage>
</organism>
<dbReference type="Gene3D" id="2.10.70.100">
    <property type="match status" value="1"/>
</dbReference>
<dbReference type="Gene3D" id="3.30.565.10">
    <property type="entry name" value="Histidine kinase-like ATPase, C-terminal domain"/>
    <property type="match status" value="1"/>
</dbReference>